<evidence type="ECO:0000313" key="2">
    <source>
        <dbReference type="Proteomes" id="UP000887159"/>
    </source>
</evidence>
<gene>
    <name evidence="1" type="ORF">TNCV_4230021</name>
</gene>
<dbReference type="Proteomes" id="UP000887159">
    <property type="component" value="Unassembled WGS sequence"/>
</dbReference>
<evidence type="ECO:0000313" key="1">
    <source>
        <dbReference type="EMBL" id="GFY11533.1"/>
    </source>
</evidence>
<dbReference type="AlphaFoldDB" id="A0A8X6SHG5"/>
<sequence>MARKQVREEYGEILADRDSSY</sequence>
<protein>
    <submittedName>
        <fullName evidence="1">Uncharacterized protein</fullName>
    </submittedName>
</protein>
<keyword evidence="2" id="KW-1185">Reference proteome</keyword>
<comment type="caution">
    <text evidence="1">The sequence shown here is derived from an EMBL/GenBank/DDBJ whole genome shotgun (WGS) entry which is preliminary data.</text>
</comment>
<accession>A0A8X6SHG5</accession>
<organism evidence="1 2">
    <name type="scientific">Trichonephila clavipes</name>
    <name type="common">Golden silk orbweaver</name>
    <name type="synonym">Nephila clavipes</name>
    <dbReference type="NCBI Taxonomy" id="2585209"/>
    <lineage>
        <taxon>Eukaryota</taxon>
        <taxon>Metazoa</taxon>
        <taxon>Ecdysozoa</taxon>
        <taxon>Arthropoda</taxon>
        <taxon>Chelicerata</taxon>
        <taxon>Arachnida</taxon>
        <taxon>Araneae</taxon>
        <taxon>Araneomorphae</taxon>
        <taxon>Entelegynae</taxon>
        <taxon>Araneoidea</taxon>
        <taxon>Nephilidae</taxon>
        <taxon>Trichonephila</taxon>
    </lineage>
</organism>
<feature type="non-terminal residue" evidence="1">
    <location>
        <position position="21"/>
    </location>
</feature>
<proteinExistence type="predicted"/>
<dbReference type="EMBL" id="BMAU01021306">
    <property type="protein sequence ID" value="GFY11533.1"/>
    <property type="molecule type" value="Genomic_DNA"/>
</dbReference>
<name>A0A8X6SHG5_TRICX</name>
<reference evidence="1" key="1">
    <citation type="submission" date="2020-08" db="EMBL/GenBank/DDBJ databases">
        <title>Multicomponent nature underlies the extraordinary mechanical properties of spider dragline silk.</title>
        <authorList>
            <person name="Kono N."/>
            <person name="Nakamura H."/>
            <person name="Mori M."/>
            <person name="Yoshida Y."/>
            <person name="Ohtoshi R."/>
            <person name="Malay A.D."/>
            <person name="Moran D.A.P."/>
            <person name="Tomita M."/>
            <person name="Numata K."/>
            <person name="Arakawa K."/>
        </authorList>
    </citation>
    <scope>NUCLEOTIDE SEQUENCE</scope>
</reference>